<keyword evidence="3" id="KW-1185">Reference proteome</keyword>
<dbReference type="AlphaFoldDB" id="A0A4R6QUE6"/>
<dbReference type="Pfam" id="PF14559">
    <property type="entry name" value="TPR_19"/>
    <property type="match status" value="4"/>
</dbReference>
<keyword evidence="2" id="KW-0449">Lipoprotein</keyword>
<dbReference type="SMART" id="SM00028">
    <property type="entry name" value="TPR"/>
    <property type="match status" value="11"/>
</dbReference>
<organism evidence="2 3">
    <name type="scientific">Roseateles toxinivorans</name>
    <dbReference type="NCBI Taxonomy" id="270368"/>
    <lineage>
        <taxon>Bacteria</taxon>
        <taxon>Pseudomonadati</taxon>
        <taxon>Pseudomonadota</taxon>
        <taxon>Betaproteobacteria</taxon>
        <taxon>Burkholderiales</taxon>
        <taxon>Sphaerotilaceae</taxon>
        <taxon>Roseateles</taxon>
    </lineage>
</organism>
<dbReference type="GO" id="GO:0051301">
    <property type="term" value="P:cell division"/>
    <property type="evidence" value="ECO:0007669"/>
    <property type="project" value="TreeGrafter"/>
</dbReference>
<dbReference type="EMBL" id="SNXS01000001">
    <property type="protein sequence ID" value="TDP74462.1"/>
    <property type="molecule type" value="Genomic_DNA"/>
</dbReference>
<dbReference type="NCBIfam" id="TIGR02917">
    <property type="entry name" value="PEP_TPR_lipo"/>
    <property type="match status" value="1"/>
</dbReference>
<dbReference type="InterPro" id="IPR014266">
    <property type="entry name" value="PEP-CTERM_TPR_PrsT"/>
</dbReference>
<accession>A0A4R6QUE6</accession>
<dbReference type="SUPFAM" id="SSF48452">
    <property type="entry name" value="TPR-like"/>
    <property type="match status" value="3"/>
</dbReference>
<dbReference type="Pfam" id="PF13432">
    <property type="entry name" value="TPR_16"/>
    <property type="match status" value="4"/>
</dbReference>
<dbReference type="OrthoDB" id="5290951at2"/>
<keyword evidence="1" id="KW-0802">TPR repeat</keyword>
<protein>
    <submittedName>
        <fullName evidence="2">Putative PEP-CTERM system TPR-repeat lipoprotein</fullName>
    </submittedName>
</protein>
<evidence type="ECO:0000313" key="2">
    <source>
        <dbReference type="EMBL" id="TDP74462.1"/>
    </source>
</evidence>
<feature type="repeat" description="TPR" evidence="1">
    <location>
        <begin position="370"/>
        <end position="403"/>
    </location>
</feature>
<feature type="repeat" description="TPR" evidence="1">
    <location>
        <begin position="608"/>
        <end position="641"/>
    </location>
</feature>
<proteinExistence type="predicted"/>
<dbReference type="PROSITE" id="PS50005">
    <property type="entry name" value="TPR"/>
    <property type="match status" value="2"/>
</dbReference>
<name>A0A4R6QUE6_9BURK</name>
<comment type="caution">
    <text evidence="2">The sequence shown here is derived from an EMBL/GenBank/DDBJ whole genome shotgun (WGS) entry which is preliminary data.</text>
</comment>
<dbReference type="PANTHER" id="PTHR12558">
    <property type="entry name" value="CELL DIVISION CYCLE 16,23,27"/>
    <property type="match status" value="1"/>
</dbReference>
<dbReference type="InterPro" id="IPR019734">
    <property type="entry name" value="TPR_rpt"/>
</dbReference>
<dbReference type="InterPro" id="IPR011990">
    <property type="entry name" value="TPR-like_helical_dom_sf"/>
</dbReference>
<sequence>MAVVARVSTTLWISTLLVLTACGGGSEKELLASAHGYLAKNDTAAATIELKNLLQKEPKSAAGRFLLGKVLFQTGNAAGAEIELRRALEAGHAKDEVLPLLAAVMVAQKNFAPLLQQYGKEELKESAAAAELHTQLAMAHQATKAPEATDAAIESALKRVPGYPPAMMLKARLKASRGDAGSAKALIDELLAAKPDHAPAWGLKGELLLQAKPTDLAPALAAFREALRLQPDMVAAHGALISLLLDQRDFEAADIQFAALKKILPQHPQTQYFEAAQALRKDDAKRTKEITELLLRGSPQNPRLLMLAGQAEVKLNAMPQAEALLAKAVQAAPQAAPPRILLAQLYLGMGQADKAMATLKPLLGSGEPDADLLVLQGRAQLMSGDAKAAEASFSQAAKLKPEDKRIQASAAMARLGQGQGETALGELETIAKADAGTSADLALIRERLRAKEFDAALKAVDALAAKRPKHPLPDLLRARIASVRNDAAGARKHFELALGKDATFFPAILGLAALDVADGKPEAARARLEAVLARDAGNAKAQMALAELAARSGGTQEEVATRLNAAIKAQPNAVGPRAALVDLHASAGDNKLALAAAQSAVAALPNNVELMDRLGRIQQITGDLNQAISTFNKMAALEPKSPRPQLRLIEAHLAAKNNEAAGASVRRAMELAPANLDVQRAGIALAMREKNPTQALAIARRVQAQLPDAPLGHVFEAEIELSQQKHDAAAAAFRKAMTKTGSAELAPRLHQALLSGKKAAEAQQMAEAWLKSHPDDARFILHLGDTALGQGQLVLAETRYREVLRLLPDNVLALNNLAYLLVKQGKPGAVALAEKAVKLAPNRAALMDTLALSYADAKEFSKAVALQTQVVALAPEVLDYRLGLARMQMQSGNTSAARTELKKLSIMGKDYPRHEEVAQLLKTLGS</sequence>
<dbReference type="RefSeq" id="WP_133699084.1">
    <property type="nucleotide sequence ID" value="NZ_SNXS01000001.1"/>
</dbReference>
<dbReference type="Proteomes" id="UP000295361">
    <property type="component" value="Unassembled WGS sequence"/>
</dbReference>
<dbReference type="Gene3D" id="1.25.40.10">
    <property type="entry name" value="Tetratricopeptide repeat domain"/>
    <property type="match status" value="4"/>
</dbReference>
<dbReference type="InParanoid" id="A0A4R6QUE6"/>
<dbReference type="PROSITE" id="PS51257">
    <property type="entry name" value="PROKAR_LIPOPROTEIN"/>
    <property type="match status" value="1"/>
</dbReference>
<dbReference type="PANTHER" id="PTHR12558:SF13">
    <property type="entry name" value="CELL DIVISION CYCLE PROTEIN 27 HOMOLOG"/>
    <property type="match status" value="1"/>
</dbReference>
<evidence type="ECO:0000313" key="3">
    <source>
        <dbReference type="Proteomes" id="UP000295361"/>
    </source>
</evidence>
<gene>
    <name evidence="2" type="ORF">DES47_101521</name>
</gene>
<reference evidence="2 3" key="1">
    <citation type="submission" date="2019-03" db="EMBL/GenBank/DDBJ databases">
        <title>Genomic Encyclopedia of Type Strains, Phase IV (KMG-IV): sequencing the most valuable type-strain genomes for metagenomic binning, comparative biology and taxonomic classification.</title>
        <authorList>
            <person name="Goeker M."/>
        </authorList>
    </citation>
    <scope>NUCLEOTIDE SEQUENCE [LARGE SCALE GENOMIC DNA]</scope>
    <source>
        <strain evidence="2 3">DSM 16998</strain>
    </source>
</reference>
<evidence type="ECO:0000256" key="1">
    <source>
        <dbReference type="PROSITE-ProRule" id="PRU00339"/>
    </source>
</evidence>